<evidence type="ECO:0000256" key="1">
    <source>
        <dbReference type="ARBA" id="ARBA00006547"/>
    </source>
</evidence>
<dbReference type="PRINTS" id="PR01543">
    <property type="entry name" value="ANATRNSFRASE"/>
</dbReference>
<dbReference type="RefSeq" id="WP_264139511.1">
    <property type="nucleotide sequence ID" value="NZ_JAOYOD010000001.1"/>
</dbReference>
<dbReference type="EMBL" id="JAOYOD010000001">
    <property type="protein sequence ID" value="MCV9388627.1"/>
    <property type="molecule type" value="Genomic_DNA"/>
</dbReference>
<evidence type="ECO:0000256" key="2">
    <source>
        <dbReference type="RuleBase" id="RU003452"/>
    </source>
</evidence>
<reference evidence="3 4" key="1">
    <citation type="submission" date="2022-10" db="EMBL/GenBank/DDBJ databases">
        <title>Comparative genomics and taxonomic characterization of three novel marine species of genus Reichenbachiella exhibiting antioxidant and polysaccharide degradation activities.</title>
        <authorList>
            <person name="Muhammad N."/>
            <person name="Lee Y.-J."/>
            <person name="Ko J."/>
            <person name="Kim S.-G."/>
        </authorList>
    </citation>
    <scope>NUCLEOTIDE SEQUENCE [LARGE SCALE GENOMIC DNA]</scope>
    <source>
        <strain evidence="3 4">ABR2-5</strain>
    </source>
</reference>
<dbReference type="Proteomes" id="UP001300692">
    <property type="component" value="Unassembled WGS sequence"/>
</dbReference>
<dbReference type="PANTHER" id="PTHR11786">
    <property type="entry name" value="N-HYDROXYARYLAMINE O-ACETYLTRANSFERASE"/>
    <property type="match status" value="1"/>
</dbReference>
<dbReference type="Gene3D" id="2.40.128.150">
    <property type="entry name" value="Cysteine proteinases"/>
    <property type="match status" value="1"/>
</dbReference>
<name>A0ABT3CYC9_9BACT</name>
<evidence type="ECO:0000313" key="4">
    <source>
        <dbReference type="Proteomes" id="UP001300692"/>
    </source>
</evidence>
<accession>A0ABT3CYC9</accession>
<keyword evidence="4" id="KW-1185">Reference proteome</keyword>
<comment type="caution">
    <text evidence="3">The sequence shown here is derived from an EMBL/GenBank/DDBJ whole genome shotgun (WGS) entry which is preliminary data.</text>
</comment>
<dbReference type="Pfam" id="PF00797">
    <property type="entry name" value="Acetyltransf_2"/>
    <property type="match status" value="1"/>
</dbReference>
<dbReference type="SUPFAM" id="SSF54001">
    <property type="entry name" value="Cysteine proteinases"/>
    <property type="match status" value="1"/>
</dbReference>
<gene>
    <name evidence="3" type="ORF">N7U62_18215</name>
</gene>
<dbReference type="InterPro" id="IPR001447">
    <property type="entry name" value="Arylamine_N-AcTrfase"/>
</dbReference>
<dbReference type="PANTHER" id="PTHR11786:SF0">
    <property type="entry name" value="ARYLAMINE N-ACETYLTRANSFERASE 4-RELATED"/>
    <property type="match status" value="1"/>
</dbReference>
<comment type="similarity">
    <text evidence="1 2">Belongs to the arylamine N-acetyltransferase family.</text>
</comment>
<proteinExistence type="inferred from homology"/>
<organism evidence="3 4">
    <name type="scientific">Reichenbachiella ulvae</name>
    <dbReference type="NCBI Taxonomy" id="2980104"/>
    <lineage>
        <taxon>Bacteria</taxon>
        <taxon>Pseudomonadati</taxon>
        <taxon>Bacteroidota</taxon>
        <taxon>Cytophagia</taxon>
        <taxon>Cytophagales</taxon>
        <taxon>Reichenbachiellaceae</taxon>
        <taxon>Reichenbachiella</taxon>
    </lineage>
</organism>
<protein>
    <submittedName>
        <fullName evidence="3">Arylamine N-acetyltransferase</fullName>
    </submittedName>
</protein>
<evidence type="ECO:0000313" key="3">
    <source>
        <dbReference type="EMBL" id="MCV9388627.1"/>
    </source>
</evidence>
<sequence length="269" mass="31494">MSLCSAHSSKPTLPETVIQRYLQRIKSPYERLPSLRYLRLLHRNHMMHVPFENLDIHLGNEIILDAKRVLQKVIIKKRGGFCYELNGIFCLLLKAIGFDAQLISARVYSEGNYGREMDHAAILVHLDHKSYLCDVGFGDSFLSPKVMHVGEVQMDYNLYYRIDKNAEGDYILSRSEDSITFTELYLFTKKERQWIEFIDMCHFHQHNPSSHFTQKKVITIAKPDGRLTLSDEKMTRVQLGQKIETPILNHDEFQVLLHQHFGILYRKSR</sequence>
<dbReference type="InterPro" id="IPR038765">
    <property type="entry name" value="Papain-like_cys_pep_sf"/>
</dbReference>
<dbReference type="Gene3D" id="3.30.2140.10">
    <property type="entry name" value="Arylamine N-acetyltransferase"/>
    <property type="match status" value="1"/>
</dbReference>